<reference evidence="13 14" key="1">
    <citation type="submission" date="2021-05" db="EMBL/GenBank/DDBJ databases">
        <title>Fusibacter ferrireducens sp. nov., an anaerobic, sulfur- and Fe-reducing bacterium isolated from the mangrove sediment.</title>
        <authorList>
            <person name="Qiu D."/>
        </authorList>
    </citation>
    <scope>NUCLEOTIDE SEQUENCE [LARGE SCALE GENOMIC DNA]</scope>
    <source>
        <strain evidence="13 14">DSM 12116</strain>
    </source>
</reference>
<dbReference type="PANTHER" id="PTHR43725">
    <property type="entry name" value="UDP-GLUCOSE 4-EPIMERASE"/>
    <property type="match status" value="1"/>
</dbReference>
<proteinExistence type="inferred from homology"/>
<gene>
    <name evidence="13" type="primary">galE</name>
    <name evidence="13" type="ORF">KHM83_14025</name>
</gene>
<evidence type="ECO:0000256" key="7">
    <source>
        <dbReference type="ARBA" id="ARBA00023027"/>
    </source>
</evidence>
<evidence type="ECO:0000256" key="3">
    <source>
        <dbReference type="ARBA" id="ARBA00004947"/>
    </source>
</evidence>
<keyword evidence="9 11" id="KW-0413">Isomerase</keyword>
<sequence>MILILGGAGYIGSHAVRMILDQGEEVVVVDNLVTGHRAAVDERAIFYPIDIRDEAALSAVFDKYKIDVVLHFCASSLVGESMANPLKYFENNAHGAMVLLKVMKVHDVKAIVFSSTAAVYGEPVNVPIIETAENLPTNPYGESKLMMEKMFKWADAAYGIKYVSLRYFNVAGALPTGEIGEAHTIETHLIPLVLQVPLGKRTAIDIYGDDYPTKDGTCIRDYIHVVDLIEAHIAALRYLRDGGESDYFNLGSGDGFSVKEIVSVARTVTGHPIPSNRKPRRAGDPAVLIASSEKAKQKLGWHPERTDIHTIIEDAWRWHKQNPAGYDVK</sequence>
<dbReference type="Proteomes" id="UP000746471">
    <property type="component" value="Unassembled WGS sequence"/>
</dbReference>
<evidence type="ECO:0000256" key="11">
    <source>
        <dbReference type="RuleBase" id="RU366046"/>
    </source>
</evidence>
<evidence type="ECO:0000256" key="9">
    <source>
        <dbReference type="ARBA" id="ARBA00023235"/>
    </source>
</evidence>
<comment type="similarity">
    <text evidence="4 11">Belongs to the NAD(P)-dependent epimerase/dehydratase family.</text>
</comment>
<evidence type="ECO:0000256" key="5">
    <source>
        <dbReference type="ARBA" id="ARBA00013189"/>
    </source>
</evidence>
<dbReference type="Gene3D" id="3.40.50.720">
    <property type="entry name" value="NAD(P)-binding Rossmann-like Domain"/>
    <property type="match status" value="1"/>
</dbReference>
<keyword evidence="10 11" id="KW-0119">Carbohydrate metabolism</keyword>
<protein>
    <recommendedName>
        <fullName evidence="6 11">UDP-glucose 4-epimerase</fullName>
        <ecNumber evidence="5 11">5.1.3.2</ecNumber>
    </recommendedName>
</protein>
<keyword evidence="8" id="KW-0299">Galactose metabolism</keyword>
<dbReference type="GO" id="GO:0003978">
    <property type="term" value="F:UDP-glucose 4-epimerase activity"/>
    <property type="evidence" value="ECO:0007669"/>
    <property type="project" value="UniProtKB-EC"/>
</dbReference>
<dbReference type="InterPro" id="IPR001509">
    <property type="entry name" value="Epimerase_deHydtase"/>
</dbReference>
<dbReference type="RefSeq" id="WP_213237655.1">
    <property type="nucleotide sequence ID" value="NZ_JAHBCL010000025.1"/>
</dbReference>
<dbReference type="Pfam" id="PF01370">
    <property type="entry name" value="Epimerase"/>
    <property type="match status" value="1"/>
</dbReference>
<dbReference type="EC" id="5.1.3.2" evidence="5 11"/>
<dbReference type="Gene3D" id="3.90.25.10">
    <property type="entry name" value="UDP-galactose 4-epimerase, domain 1"/>
    <property type="match status" value="1"/>
</dbReference>
<dbReference type="InterPro" id="IPR005886">
    <property type="entry name" value="UDP_G4E"/>
</dbReference>
<evidence type="ECO:0000256" key="6">
    <source>
        <dbReference type="ARBA" id="ARBA00018569"/>
    </source>
</evidence>
<evidence type="ECO:0000256" key="10">
    <source>
        <dbReference type="ARBA" id="ARBA00023277"/>
    </source>
</evidence>
<evidence type="ECO:0000313" key="13">
    <source>
        <dbReference type="EMBL" id="MBS7527798.1"/>
    </source>
</evidence>
<evidence type="ECO:0000256" key="1">
    <source>
        <dbReference type="ARBA" id="ARBA00000083"/>
    </source>
</evidence>
<dbReference type="InterPro" id="IPR036291">
    <property type="entry name" value="NAD(P)-bd_dom_sf"/>
</dbReference>
<keyword evidence="14" id="KW-1185">Reference proteome</keyword>
<dbReference type="PANTHER" id="PTHR43725:SF53">
    <property type="entry name" value="UDP-ARABINOSE 4-EPIMERASE 1"/>
    <property type="match status" value="1"/>
</dbReference>
<dbReference type="CDD" id="cd05247">
    <property type="entry name" value="UDP_G4E_1_SDR_e"/>
    <property type="match status" value="1"/>
</dbReference>
<organism evidence="13 14">
    <name type="scientific">Fusibacter paucivorans</name>
    <dbReference type="NCBI Taxonomy" id="76009"/>
    <lineage>
        <taxon>Bacteria</taxon>
        <taxon>Bacillati</taxon>
        <taxon>Bacillota</taxon>
        <taxon>Clostridia</taxon>
        <taxon>Eubacteriales</taxon>
        <taxon>Eubacteriales Family XII. Incertae Sedis</taxon>
        <taxon>Fusibacter</taxon>
    </lineage>
</organism>
<evidence type="ECO:0000259" key="12">
    <source>
        <dbReference type="Pfam" id="PF01370"/>
    </source>
</evidence>
<name>A0ABS5PRK3_9FIRM</name>
<evidence type="ECO:0000256" key="8">
    <source>
        <dbReference type="ARBA" id="ARBA00023144"/>
    </source>
</evidence>
<comment type="catalytic activity">
    <reaction evidence="1 11">
        <text>UDP-alpha-D-glucose = UDP-alpha-D-galactose</text>
        <dbReference type="Rhea" id="RHEA:22168"/>
        <dbReference type="ChEBI" id="CHEBI:58885"/>
        <dbReference type="ChEBI" id="CHEBI:66914"/>
        <dbReference type="EC" id="5.1.3.2"/>
    </reaction>
</comment>
<comment type="caution">
    <text evidence="13">The sequence shown here is derived from an EMBL/GenBank/DDBJ whole genome shotgun (WGS) entry which is preliminary data.</text>
</comment>
<dbReference type="SUPFAM" id="SSF51735">
    <property type="entry name" value="NAD(P)-binding Rossmann-fold domains"/>
    <property type="match status" value="1"/>
</dbReference>
<comment type="subunit">
    <text evidence="11">Homodimer.</text>
</comment>
<comment type="pathway">
    <text evidence="3 11">Carbohydrate metabolism; galactose metabolism.</text>
</comment>
<evidence type="ECO:0000313" key="14">
    <source>
        <dbReference type="Proteomes" id="UP000746471"/>
    </source>
</evidence>
<accession>A0ABS5PRK3</accession>
<feature type="domain" description="NAD-dependent epimerase/dehydratase" evidence="12">
    <location>
        <begin position="2"/>
        <end position="251"/>
    </location>
</feature>
<dbReference type="EMBL" id="JAHBCL010000025">
    <property type="protein sequence ID" value="MBS7527798.1"/>
    <property type="molecule type" value="Genomic_DNA"/>
</dbReference>
<dbReference type="NCBIfam" id="TIGR01179">
    <property type="entry name" value="galE"/>
    <property type="match status" value="1"/>
</dbReference>
<comment type="cofactor">
    <cofactor evidence="2 11">
        <name>NAD(+)</name>
        <dbReference type="ChEBI" id="CHEBI:57540"/>
    </cofactor>
</comment>
<keyword evidence="7 11" id="KW-0520">NAD</keyword>
<evidence type="ECO:0000256" key="4">
    <source>
        <dbReference type="ARBA" id="ARBA00007637"/>
    </source>
</evidence>
<evidence type="ECO:0000256" key="2">
    <source>
        <dbReference type="ARBA" id="ARBA00001911"/>
    </source>
</evidence>